<evidence type="ECO:0000259" key="6">
    <source>
        <dbReference type="Pfam" id="PF07714"/>
    </source>
</evidence>
<dbReference type="RefSeq" id="XP_019702602.1">
    <property type="nucleotide sequence ID" value="XM_019847043.1"/>
</dbReference>
<evidence type="ECO:0000256" key="5">
    <source>
        <dbReference type="ARBA" id="ARBA00022840"/>
    </source>
</evidence>
<proteinExistence type="predicted"/>
<evidence type="ECO:0000256" key="3">
    <source>
        <dbReference type="ARBA" id="ARBA00022741"/>
    </source>
</evidence>
<dbReference type="Proteomes" id="UP000504607">
    <property type="component" value="Unplaced"/>
</dbReference>
<dbReference type="InterPro" id="IPR001245">
    <property type="entry name" value="Ser-Thr/Tyr_kinase_cat_dom"/>
</dbReference>
<evidence type="ECO:0000256" key="4">
    <source>
        <dbReference type="ARBA" id="ARBA00022777"/>
    </source>
</evidence>
<dbReference type="PANTHER" id="PTHR27002:SF1040">
    <property type="entry name" value="OS07G0538400 PROTEIN"/>
    <property type="match status" value="1"/>
</dbReference>
<keyword evidence="2" id="KW-0808">Transferase</keyword>
<name>A0A6J0PCR4_ELAGV</name>
<dbReference type="Pfam" id="PF07714">
    <property type="entry name" value="PK_Tyr_Ser-Thr"/>
    <property type="match status" value="1"/>
</dbReference>
<keyword evidence="1" id="KW-0723">Serine/threonine-protein kinase</keyword>
<evidence type="ECO:0000313" key="8">
    <source>
        <dbReference type="RefSeq" id="XP_019702602.1"/>
    </source>
</evidence>
<evidence type="ECO:0000256" key="1">
    <source>
        <dbReference type="ARBA" id="ARBA00022527"/>
    </source>
</evidence>
<evidence type="ECO:0000256" key="2">
    <source>
        <dbReference type="ARBA" id="ARBA00022679"/>
    </source>
</evidence>
<protein>
    <submittedName>
        <fullName evidence="8">Uncharacterized protein LOC105034629</fullName>
    </submittedName>
</protein>
<dbReference type="OrthoDB" id="692787at2759"/>
<keyword evidence="4" id="KW-0418">Kinase</keyword>
<dbReference type="GO" id="GO:0005524">
    <property type="term" value="F:ATP binding"/>
    <property type="evidence" value="ECO:0007669"/>
    <property type="project" value="UniProtKB-KW"/>
</dbReference>
<dbReference type="SUPFAM" id="SSF56112">
    <property type="entry name" value="Protein kinase-like (PK-like)"/>
    <property type="match status" value="1"/>
</dbReference>
<dbReference type="Gene3D" id="3.30.200.20">
    <property type="entry name" value="Phosphorylase Kinase, domain 1"/>
    <property type="match status" value="1"/>
</dbReference>
<evidence type="ECO:0000313" key="7">
    <source>
        <dbReference type="Proteomes" id="UP000504607"/>
    </source>
</evidence>
<dbReference type="AlphaFoldDB" id="A0A6J0PCR4"/>
<keyword evidence="7" id="KW-1185">Reference proteome</keyword>
<dbReference type="PANTHER" id="PTHR27002">
    <property type="entry name" value="RECEPTOR-LIKE SERINE/THREONINE-PROTEIN KINASE SD1-8"/>
    <property type="match status" value="1"/>
</dbReference>
<dbReference type="InParanoid" id="A0A6J0PCR4"/>
<dbReference type="GO" id="GO:0005886">
    <property type="term" value="C:plasma membrane"/>
    <property type="evidence" value="ECO:0007669"/>
    <property type="project" value="TreeGrafter"/>
</dbReference>
<keyword evidence="3" id="KW-0547">Nucleotide-binding</keyword>
<accession>A0A6J0PCR4</accession>
<keyword evidence="5" id="KW-0067">ATP-binding</keyword>
<gene>
    <name evidence="8" type="primary">LOC105034629</name>
</gene>
<feature type="domain" description="Serine-threonine/tyrosine-protein kinase catalytic" evidence="6">
    <location>
        <begin position="32"/>
        <end position="90"/>
    </location>
</feature>
<reference evidence="8" key="1">
    <citation type="submission" date="2025-08" db="UniProtKB">
        <authorList>
            <consortium name="RefSeq"/>
        </authorList>
    </citation>
    <scope>IDENTIFICATION</scope>
</reference>
<dbReference type="InterPro" id="IPR011009">
    <property type="entry name" value="Kinase-like_dom_sf"/>
</dbReference>
<organism evidence="7 8">
    <name type="scientific">Elaeis guineensis var. tenera</name>
    <name type="common">Oil palm</name>
    <dbReference type="NCBI Taxonomy" id="51953"/>
    <lineage>
        <taxon>Eukaryota</taxon>
        <taxon>Viridiplantae</taxon>
        <taxon>Streptophyta</taxon>
        <taxon>Embryophyta</taxon>
        <taxon>Tracheophyta</taxon>
        <taxon>Spermatophyta</taxon>
        <taxon>Magnoliopsida</taxon>
        <taxon>Liliopsida</taxon>
        <taxon>Arecaceae</taxon>
        <taxon>Arecoideae</taxon>
        <taxon>Cocoseae</taxon>
        <taxon>Elaeidinae</taxon>
        <taxon>Elaeis</taxon>
    </lineage>
</organism>
<dbReference type="GO" id="GO:0004674">
    <property type="term" value="F:protein serine/threonine kinase activity"/>
    <property type="evidence" value="ECO:0007669"/>
    <property type="project" value="UniProtKB-KW"/>
</dbReference>
<sequence length="276" mass="31258">MKAYCVNFSKSNLNRTVLQNKDLLHGLLPVGREIAVKRLSMISAQGFREPRNELILVAKLQHRNLARLLGVCLEKQEKLLVYEWAVTGGLIGLAMEGGVFWGIGVRAISGALFSMEIIKKSVTLWHSNESRILSVLYMISGKHWKQTLELRDNISNNFTYACNYLFTRRSIQQCGVSIKFRQLKFCQIEGKQQHVLWYLCHIERMSTVNSPFREALDISETGVVQGMAKASVDRLPKIKIAMENNGDASGGENWVCCWPSYQILGISHWLALLSDP</sequence>